<name>A0A1H2TPK3_9RHOB</name>
<dbReference type="RefSeq" id="WP_074634941.1">
    <property type="nucleotide sequence ID" value="NZ_CP160849.1"/>
</dbReference>
<dbReference type="AlphaFoldDB" id="A0A1H2TPK3"/>
<sequence>MTQVLNTPPDRRGLPGWVPDAARHYVSHVEMGQPIRALARSAECHASTILRQIRRLETRRDDPLVDDALDLLGQVSRFETHPLQEPAAMNDTSHPMMPDDETLKSEAQRILRRLCETGALLAVAAEMDNAVVVRSGPNGAQTRTAVVDRCVAQAMALNGWIATDGEGRILRYHITAAGRHALEEMLGQGAENGFAEAQSSFAPAPPLPEGARQKTARRLRYTLAESPLAALARRRDAKGAPFLSDSLVQAGERLREDFELAQMGEAVTQNWDRFLAPGGQGDSVSFEGSAPSAARARVGSALADLGPGLSDIVLRCCCYLEGLETTEKRLGWSARSGKIVLRIALMRLRKHYAETLGPGSAMIG</sequence>
<dbReference type="Proteomes" id="UP000183076">
    <property type="component" value="Unassembled WGS sequence"/>
</dbReference>
<evidence type="ECO:0000259" key="1">
    <source>
        <dbReference type="Pfam" id="PF20057"/>
    </source>
</evidence>
<dbReference type="STRING" id="60137.SAMN04488041_102240"/>
<proteinExistence type="predicted"/>
<dbReference type="InterPro" id="IPR045599">
    <property type="entry name" value="DUF6456"/>
</dbReference>
<dbReference type="Pfam" id="PF20057">
    <property type="entry name" value="DUF6456"/>
    <property type="match status" value="1"/>
</dbReference>
<gene>
    <name evidence="2" type="ORF">SAMN04488041_102240</name>
</gene>
<protein>
    <recommendedName>
        <fullName evidence="1">DUF6456 domain-containing protein</fullName>
    </recommendedName>
</protein>
<evidence type="ECO:0000313" key="2">
    <source>
        <dbReference type="EMBL" id="SDW45712.1"/>
    </source>
</evidence>
<organism evidence="2 3">
    <name type="scientific">Sulfitobacter pontiacus</name>
    <dbReference type="NCBI Taxonomy" id="60137"/>
    <lineage>
        <taxon>Bacteria</taxon>
        <taxon>Pseudomonadati</taxon>
        <taxon>Pseudomonadota</taxon>
        <taxon>Alphaproteobacteria</taxon>
        <taxon>Rhodobacterales</taxon>
        <taxon>Roseobacteraceae</taxon>
        <taxon>Sulfitobacter</taxon>
    </lineage>
</organism>
<dbReference type="EMBL" id="FNNB01000002">
    <property type="protein sequence ID" value="SDW45712.1"/>
    <property type="molecule type" value="Genomic_DNA"/>
</dbReference>
<accession>A0A1H2TPK3</accession>
<feature type="domain" description="DUF6456" evidence="1">
    <location>
        <begin position="220"/>
        <end position="353"/>
    </location>
</feature>
<dbReference type="GeneID" id="94022039"/>
<reference evidence="3" key="1">
    <citation type="submission" date="2016-10" db="EMBL/GenBank/DDBJ databases">
        <authorList>
            <person name="Varghese N."/>
            <person name="Submissions S."/>
        </authorList>
    </citation>
    <scope>NUCLEOTIDE SEQUENCE [LARGE SCALE GENOMIC DNA]</scope>
    <source>
        <strain evidence="3">DSM 10014</strain>
    </source>
</reference>
<evidence type="ECO:0000313" key="3">
    <source>
        <dbReference type="Proteomes" id="UP000183076"/>
    </source>
</evidence>